<reference evidence="1" key="1">
    <citation type="submission" date="2021-03" db="EMBL/GenBank/DDBJ databases">
        <title>Draft genome sequence of rust myrtle Austropuccinia psidii MF-1, a brazilian biotype.</title>
        <authorList>
            <person name="Quecine M.C."/>
            <person name="Pachon D.M.R."/>
            <person name="Bonatelli M.L."/>
            <person name="Correr F.H."/>
            <person name="Franceschini L.M."/>
            <person name="Leite T.F."/>
            <person name="Margarido G.R.A."/>
            <person name="Almeida C.A."/>
            <person name="Ferrarezi J.A."/>
            <person name="Labate C.A."/>
        </authorList>
    </citation>
    <scope>NUCLEOTIDE SEQUENCE</scope>
    <source>
        <strain evidence="1">MF-1</strain>
    </source>
</reference>
<gene>
    <name evidence="1" type="ORF">O181_076948</name>
</gene>
<dbReference type="Proteomes" id="UP000765509">
    <property type="component" value="Unassembled WGS sequence"/>
</dbReference>
<protein>
    <submittedName>
        <fullName evidence="1">Uncharacterized protein</fullName>
    </submittedName>
</protein>
<proteinExistence type="predicted"/>
<name>A0A9Q3ID99_9BASI</name>
<accession>A0A9Q3ID99</accession>
<evidence type="ECO:0000313" key="1">
    <source>
        <dbReference type="EMBL" id="MBW0537233.1"/>
    </source>
</evidence>
<dbReference type="EMBL" id="AVOT02041861">
    <property type="protein sequence ID" value="MBW0537233.1"/>
    <property type="molecule type" value="Genomic_DNA"/>
</dbReference>
<evidence type="ECO:0000313" key="2">
    <source>
        <dbReference type="Proteomes" id="UP000765509"/>
    </source>
</evidence>
<comment type="caution">
    <text evidence="1">The sequence shown here is derived from an EMBL/GenBank/DDBJ whole genome shotgun (WGS) entry which is preliminary data.</text>
</comment>
<organism evidence="1 2">
    <name type="scientific">Austropuccinia psidii MF-1</name>
    <dbReference type="NCBI Taxonomy" id="1389203"/>
    <lineage>
        <taxon>Eukaryota</taxon>
        <taxon>Fungi</taxon>
        <taxon>Dikarya</taxon>
        <taxon>Basidiomycota</taxon>
        <taxon>Pucciniomycotina</taxon>
        <taxon>Pucciniomycetes</taxon>
        <taxon>Pucciniales</taxon>
        <taxon>Sphaerophragmiaceae</taxon>
        <taxon>Austropuccinia</taxon>
    </lineage>
</organism>
<keyword evidence="2" id="KW-1185">Reference proteome</keyword>
<sequence length="142" mass="16170">MSIKESCHSEDSSRLKDKCQSQIPMTPSSNHWLFSFTVFLQGNSGNTFSRDIQEAVPKQVVMCQYSINPAWQPHSFQYSLDSSRPVFQSYIMGKSFNAVHFPIWQGIHSIRQSIQTSCQPEGVKLSPFHIYQHPLTLGFSPS</sequence>
<dbReference type="AlphaFoldDB" id="A0A9Q3ID99"/>